<dbReference type="EMBL" id="SORZ01000001">
    <property type="protein sequence ID" value="TPW35478.1"/>
    <property type="molecule type" value="Genomic_DNA"/>
</dbReference>
<dbReference type="Gene3D" id="3.30.70.260">
    <property type="match status" value="1"/>
</dbReference>
<dbReference type="CDD" id="cd04900">
    <property type="entry name" value="ACT_UUR-like_1"/>
    <property type="match status" value="1"/>
</dbReference>
<keyword evidence="5 7" id="KW-0460">Magnesium</keyword>
<accession>A0A506UQ31</accession>
<dbReference type="HAMAP" id="MF_00277">
    <property type="entry name" value="PII_uridylyl_transf"/>
    <property type="match status" value="1"/>
</dbReference>
<comment type="function">
    <text evidence="7">Modifies, by uridylylation and deuridylylation, the PII regulatory proteins (GlnB and homologs), in response to the nitrogen status of the cell that GlnD senses through the glutamine level. Under low glutamine levels, catalyzes the conversion of the PII proteins and UTP to PII-UMP and PPi, while under higher glutamine levels, GlnD hydrolyzes PII-UMP to PII and UMP (deuridylylation). Thus, controls uridylylation state and activity of the PII proteins, and plays an important role in the regulation of nitrogen metabolism.</text>
</comment>
<reference evidence="11 12" key="1">
    <citation type="submission" date="2019-03" db="EMBL/GenBank/DDBJ databases">
        <title>The complete genome sequence of Neokomagataea sp. Jb2 NBRC113641.</title>
        <authorList>
            <person name="Chua K.-O."/>
            <person name="Chan K.-G."/>
            <person name="See-Too W.-S."/>
        </authorList>
    </citation>
    <scope>NUCLEOTIDE SEQUENCE [LARGE SCALE GENOMIC DNA]</scope>
    <source>
        <strain evidence="11 12">Jb2</strain>
    </source>
</reference>
<dbReference type="InterPro" id="IPR045865">
    <property type="entry name" value="ACT-like_dom_sf"/>
</dbReference>
<dbReference type="Pfam" id="PF08335">
    <property type="entry name" value="GlnD_UR_UTase"/>
    <property type="match status" value="1"/>
</dbReference>
<comment type="similarity">
    <text evidence="7">Belongs to the GlnD family.</text>
</comment>
<comment type="catalytic activity">
    <reaction evidence="7">
        <text>[protein-PII]-uridylyl-L-tyrosine + H2O = [protein-PII]-L-tyrosine + UMP + H(+)</text>
        <dbReference type="Rhea" id="RHEA:48600"/>
        <dbReference type="Rhea" id="RHEA-COMP:12147"/>
        <dbReference type="Rhea" id="RHEA-COMP:12148"/>
        <dbReference type="ChEBI" id="CHEBI:15377"/>
        <dbReference type="ChEBI" id="CHEBI:15378"/>
        <dbReference type="ChEBI" id="CHEBI:46858"/>
        <dbReference type="ChEBI" id="CHEBI:57865"/>
        <dbReference type="ChEBI" id="CHEBI:90602"/>
    </reaction>
</comment>
<dbReference type="PANTHER" id="PTHR47320">
    <property type="entry name" value="BIFUNCTIONAL URIDYLYLTRANSFERASE/URIDYLYL-REMOVING ENZYME"/>
    <property type="match status" value="1"/>
</dbReference>
<keyword evidence="2 7" id="KW-0548">Nucleotidyltransferase</keyword>
<dbReference type="NCBIfam" id="NF003467">
    <property type="entry name" value="PRK05092.1"/>
    <property type="match status" value="1"/>
</dbReference>
<dbReference type="CDD" id="cd04899">
    <property type="entry name" value="ACT_ACR-UUR-like_2"/>
    <property type="match status" value="1"/>
</dbReference>
<feature type="domain" description="ACT" evidence="9">
    <location>
        <begin position="896"/>
        <end position="970"/>
    </location>
</feature>
<protein>
    <recommendedName>
        <fullName evidence="7">Bifunctional uridylyltransferase/uridylyl-removing enzyme</fullName>
        <shortName evidence="7">UTase/UR</shortName>
    </recommendedName>
    <alternativeName>
        <fullName evidence="7">Bifunctional [protein-PII] modification enzyme</fullName>
    </alternativeName>
    <alternativeName>
        <fullName evidence="7">Bifunctional nitrogen sensor protein</fullName>
    </alternativeName>
    <domain>
        <recommendedName>
            <fullName evidence="7">[Protein-PII] uridylyltransferase</fullName>
            <shortName evidence="7">PII uridylyltransferase</shortName>
            <shortName evidence="7">UTase</shortName>
            <ecNumber evidence="7">2.7.7.59</ecNumber>
        </recommendedName>
    </domain>
    <domain>
        <recommendedName>
            <fullName evidence="7">[Protein-PII]-UMP uridylyl-removing enzyme</fullName>
            <shortName evidence="7">UR</shortName>
            <ecNumber evidence="7">3.1.4.-</ecNumber>
        </recommendedName>
    </domain>
</protein>
<comment type="caution">
    <text evidence="11">The sequence shown here is derived from an EMBL/GenBank/DDBJ whole genome shotgun (WGS) entry which is preliminary data.</text>
</comment>
<dbReference type="InterPro" id="IPR003607">
    <property type="entry name" value="HD/PDEase_dom"/>
</dbReference>
<evidence type="ECO:0000256" key="1">
    <source>
        <dbReference type="ARBA" id="ARBA00022679"/>
    </source>
</evidence>
<evidence type="ECO:0000259" key="9">
    <source>
        <dbReference type="PROSITE" id="PS51671"/>
    </source>
</evidence>
<evidence type="ECO:0000256" key="4">
    <source>
        <dbReference type="ARBA" id="ARBA00022801"/>
    </source>
</evidence>
<dbReference type="CDD" id="cd05401">
    <property type="entry name" value="NT_GlnE_GlnD_like"/>
    <property type="match status" value="1"/>
</dbReference>
<dbReference type="GO" id="GO:0008773">
    <property type="term" value="F:[protein-PII] uridylyltransferase activity"/>
    <property type="evidence" value="ECO:0007669"/>
    <property type="project" value="UniProtKB-UniRule"/>
</dbReference>
<name>A0A506UQ31_9PROT</name>
<feature type="compositionally biased region" description="Basic and acidic residues" evidence="8">
    <location>
        <begin position="456"/>
        <end position="470"/>
    </location>
</feature>
<feature type="region of interest" description="Uridylyltransferase" evidence="7">
    <location>
        <begin position="1"/>
        <end position="364"/>
    </location>
</feature>
<gene>
    <name evidence="7" type="primary">glnD</name>
    <name evidence="11" type="ORF">E3202_00340</name>
</gene>
<comment type="domain">
    <text evidence="7">Has four distinct domains: an N-terminal nucleotidyltransferase (NT) domain responsible for UTase activity, a central HD domain that encodes UR activity, and two C-terminal ACT domains that seem to have a role in glutamine sensing.</text>
</comment>
<keyword evidence="6 7" id="KW-0511">Multifunctional enzyme</keyword>
<feature type="domain" description="ACT" evidence="9">
    <location>
        <begin position="770"/>
        <end position="850"/>
    </location>
</feature>
<dbReference type="SUPFAM" id="SSF81593">
    <property type="entry name" value="Nucleotidyltransferase substrate binding subunit/domain"/>
    <property type="match status" value="1"/>
</dbReference>
<dbReference type="EC" id="2.7.7.59" evidence="7"/>
<comment type="activity regulation">
    <text evidence="7">Uridylyltransferase (UTase) activity is inhibited by glutamine, while glutamine activates uridylyl-removing (UR) activity.</text>
</comment>
<comment type="cofactor">
    <cofactor evidence="7">
        <name>Mg(2+)</name>
        <dbReference type="ChEBI" id="CHEBI:18420"/>
    </cofactor>
</comment>
<keyword evidence="12" id="KW-1185">Reference proteome</keyword>
<dbReference type="SMART" id="SM00471">
    <property type="entry name" value="HDc"/>
    <property type="match status" value="1"/>
</dbReference>
<dbReference type="AlphaFoldDB" id="A0A506UQ31"/>
<dbReference type="PANTHER" id="PTHR47320:SF1">
    <property type="entry name" value="BIFUNCTIONAL URIDYLYLTRANSFERASE_URIDYLYL-REMOVING ENZYME"/>
    <property type="match status" value="1"/>
</dbReference>
<dbReference type="InterPro" id="IPR002912">
    <property type="entry name" value="ACT_dom"/>
</dbReference>
<dbReference type="PROSITE" id="PS51831">
    <property type="entry name" value="HD"/>
    <property type="match status" value="1"/>
</dbReference>
<dbReference type="InterPro" id="IPR013546">
    <property type="entry name" value="PII_UdlTrfase/GS_AdlTrfase"/>
</dbReference>
<dbReference type="EC" id="3.1.4.-" evidence="7"/>
<evidence type="ECO:0000259" key="10">
    <source>
        <dbReference type="PROSITE" id="PS51831"/>
    </source>
</evidence>
<dbReference type="SUPFAM" id="SSF81301">
    <property type="entry name" value="Nucleotidyltransferase"/>
    <property type="match status" value="1"/>
</dbReference>
<sequence>MQPTAPQALSTLSGFETYAIPRSEALARLRLRLGGRRREIRQSFESGTLDGMQAARALSDMIDELLVGLAAYAGLPDDPQQMTFSLCATGGYGVGLLAPFSDVDLLFLTEDTPSAALLEKIEYVLYTLWDLGLQVGHATRSIAQCLEAASDATICTTLLDLRPIYGSRALAGELSQALHRELQGERLEKFVEARLVERGRRHHKYGDTPYLVEPNIKEGGGGLRDLQALNWIGNALLGGESETSASPDQPGRLQGLAASCLQLGQLTARETYRAHKIWRFFWTVRLHLHYTAGRAEERLTFDMQPIIGARMGYANHGRQRGVERFMRHYYLMARSVMQLTSVLQPTMLLQLQNHLHATTPRYLPGPEGFHLLNGRLTAMTSELFSNTPLNLFRLLAVASKYQLPLHPNAVQHLIRQERHIAELRGNPEAAELFLDLLCAPARIPPAQLPSASADNKTGESPHADVAAPDRKGAEPLAARPLVGTLHRHEENFWLPLLNETGLLARFLPDWSRVMGQTQIDGYHIYTVDEHIIEGVRVLRQLEIGRMADEIPVAYTLARNLQGRRALYVAALIHDIGKGRGRDHSQLGSELAVTICAQLHLTPEETDTVSWLILHHLLLSHTAFSRDIDDPQTILDLADIIQSPERLRLLLLLTIADVRAVGPRGWNTWKATLLHRLYTRLADVLEGGQQTREDDQRVAEARAQVARALRPATSETEIGQFLKLGGPGYWLGFDAHTHVRHAHLTLAQLQHPNESGIRVDLHPLPSRGITELTVLCPDRPGVFSLIAKALAICGTSISDARIYTLSNGMALDTFWIQDQHGEAFEERAHLERLEAKIIQLLSAQNPEGGQAGPYPPLSDEDALEIAPDQTAALRRLGNVQVPSRVLIDNEASDKFTVVEVNGRDRPHLLFELTATLKREGVHISSAHVTTYGLRAVDVFYLHDSHGRKITAPAQIARLRESLLHVLTGPAA</sequence>
<evidence type="ECO:0000256" key="5">
    <source>
        <dbReference type="ARBA" id="ARBA00022842"/>
    </source>
</evidence>
<keyword evidence="4 7" id="KW-0378">Hydrolase</keyword>
<dbReference type="InterPro" id="IPR002934">
    <property type="entry name" value="Polymerase_NTP_transf_dom"/>
</dbReference>
<proteinExistence type="inferred from homology"/>
<dbReference type="PROSITE" id="PS51671">
    <property type="entry name" value="ACT"/>
    <property type="match status" value="2"/>
</dbReference>
<dbReference type="SUPFAM" id="SSF109604">
    <property type="entry name" value="HD-domain/PDEase-like"/>
    <property type="match status" value="1"/>
</dbReference>
<dbReference type="PIRSF" id="PIRSF006288">
    <property type="entry name" value="PII_uridyltransf"/>
    <property type="match status" value="1"/>
</dbReference>
<evidence type="ECO:0000256" key="2">
    <source>
        <dbReference type="ARBA" id="ARBA00022695"/>
    </source>
</evidence>
<comment type="caution">
    <text evidence="7">Lacks conserved residue(s) required for the propagation of feature annotation.</text>
</comment>
<evidence type="ECO:0000313" key="12">
    <source>
        <dbReference type="Proteomes" id="UP000315037"/>
    </source>
</evidence>
<dbReference type="RefSeq" id="WP_165599995.1">
    <property type="nucleotide sequence ID" value="NZ_SORZ01000001.1"/>
</dbReference>
<feature type="domain" description="HD" evidence="10">
    <location>
        <begin position="527"/>
        <end position="649"/>
    </location>
</feature>
<dbReference type="Proteomes" id="UP000315037">
    <property type="component" value="Unassembled WGS sequence"/>
</dbReference>
<dbReference type="GO" id="GO:0006808">
    <property type="term" value="P:regulation of nitrogen utilization"/>
    <property type="evidence" value="ECO:0007669"/>
    <property type="project" value="UniProtKB-UniRule"/>
</dbReference>
<evidence type="ECO:0000256" key="6">
    <source>
        <dbReference type="ARBA" id="ARBA00023268"/>
    </source>
</evidence>
<dbReference type="GO" id="GO:0008081">
    <property type="term" value="F:phosphoric diester hydrolase activity"/>
    <property type="evidence" value="ECO:0007669"/>
    <property type="project" value="UniProtKB-UniRule"/>
</dbReference>
<evidence type="ECO:0000256" key="3">
    <source>
        <dbReference type="ARBA" id="ARBA00022737"/>
    </source>
</evidence>
<feature type="region of interest" description="Disordered" evidence="8">
    <location>
        <begin position="447"/>
        <end position="470"/>
    </location>
</feature>
<dbReference type="InterPro" id="IPR010043">
    <property type="entry name" value="UTase/UR"/>
</dbReference>
<dbReference type="InterPro" id="IPR043519">
    <property type="entry name" value="NT_sf"/>
</dbReference>
<dbReference type="SUPFAM" id="SSF55021">
    <property type="entry name" value="ACT-like"/>
    <property type="match status" value="2"/>
</dbReference>
<evidence type="ECO:0000256" key="7">
    <source>
        <dbReference type="HAMAP-Rule" id="MF_00277"/>
    </source>
</evidence>
<evidence type="ECO:0000313" key="11">
    <source>
        <dbReference type="EMBL" id="TPW35478.1"/>
    </source>
</evidence>
<dbReference type="Pfam" id="PF01966">
    <property type="entry name" value="HD"/>
    <property type="match status" value="1"/>
</dbReference>
<comment type="catalytic activity">
    <reaction evidence="7">
        <text>[protein-PII]-L-tyrosine + UTP = [protein-PII]-uridylyl-L-tyrosine + diphosphate</text>
        <dbReference type="Rhea" id="RHEA:13673"/>
        <dbReference type="Rhea" id="RHEA-COMP:12147"/>
        <dbReference type="Rhea" id="RHEA-COMP:12148"/>
        <dbReference type="ChEBI" id="CHEBI:33019"/>
        <dbReference type="ChEBI" id="CHEBI:46398"/>
        <dbReference type="ChEBI" id="CHEBI:46858"/>
        <dbReference type="ChEBI" id="CHEBI:90602"/>
        <dbReference type="EC" id="2.7.7.59"/>
    </reaction>
</comment>
<organism evidence="11 12">
    <name type="scientific">Oecophyllibacter saccharovorans</name>
    <dbReference type="NCBI Taxonomy" id="2558360"/>
    <lineage>
        <taxon>Bacteria</taxon>
        <taxon>Pseudomonadati</taxon>
        <taxon>Pseudomonadota</taxon>
        <taxon>Alphaproteobacteria</taxon>
        <taxon>Acetobacterales</taxon>
        <taxon>Acetobacteraceae</taxon>
        <taxon>Oecophyllibacter</taxon>
    </lineage>
</organism>
<keyword evidence="1 7" id="KW-0808">Transferase</keyword>
<evidence type="ECO:0000256" key="8">
    <source>
        <dbReference type="SAM" id="MobiDB-lite"/>
    </source>
</evidence>
<dbReference type="InterPro" id="IPR006674">
    <property type="entry name" value="HD_domain"/>
</dbReference>
<keyword evidence="3" id="KW-0677">Repeat</keyword>
<dbReference type="Pfam" id="PF01909">
    <property type="entry name" value="NTP_transf_2"/>
    <property type="match status" value="1"/>
</dbReference>
<dbReference type="Gene3D" id="1.10.3090.10">
    <property type="entry name" value="cca-adding enzyme, domain 2"/>
    <property type="match status" value="1"/>
</dbReference>